<dbReference type="InterPro" id="IPR015925">
    <property type="entry name" value="Ryanodine_IP3_receptor"/>
</dbReference>
<dbReference type="GO" id="GO:0006941">
    <property type="term" value="P:striated muscle contraction"/>
    <property type="evidence" value="ECO:0007669"/>
    <property type="project" value="TreeGrafter"/>
</dbReference>
<dbReference type="CDD" id="cd12877">
    <property type="entry name" value="SPRY1_RyR"/>
    <property type="match status" value="1"/>
</dbReference>
<dbReference type="PROSITE" id="PS50188">
    <property type="entry name" value="B302_SPRY"/>
    <property type="match status" value="2"/>
</dbReference>
<evidence type="ECO:0000259" key="3">
    <source>
        <dbReference type="PROSITE" id="PS50188"/>
    </source>
</evidence>
<evidence type="ECO:0000313" key="5">
    <source>
        <dbReference type="Proteomes" id="UP000322234"/>
    </source>
</evidence>
<sequence>MFNFSIRPNIFLGVAEGSAQYKKWYFELIIDQVDPFLTAEPTHLRVGWASSSGYAPYPGGGEGWGGNGVGDDLYSYGFDGLHLWSGRIPRAVASINQHLLKSDDVVSCCLDLGAPSISFRINGQPVQGMFENFNTDGLFFPVVSFSAGVKVRFLLGGRHGEFKFLPPSGYAPCYEALLPKEKMRLEPVKEYKRDAEGIRDLLGTTQFLSQASFIPCPIDTSQVVLPPHLEKIRDRLAENIHELWGMNKIELGWTFGKIRDDNKRQHPCLVEFSKLPETEKNYNLQMSTETLKTLLALGCHIAHVNPAAEDDLKKVKLPKNYMMSNGYKPAPLDLSDVKLLPPQEVLVDKLAENAHNVWAKDRIKQGWTYGIQQDLKNKRNPRLVPYSLLDERTKKSNRDSLREAVRTFVGYGYNIEPSDQELADPAVEKVSIDKIRFFRVERSYAVRSGKWYFEFEVVTGGDMRVGWARPGCRPDIELGADDQAFVFEGSRGQRWHQGSGYFGRTWQPGDVVGCMINLDDASMIFTLNGELLITNKGSELAFADYEIDNDLKPWGEDSSYTIIFEESKQIIEIVDICSINNSLMCTRLLAPGLGTLDCFVPICSLGLSQIGRMNLGMDASTFKFYTMCGLQEGFEPFAVNMNRDVAMWFSKRLPTFVNVPKDHPQIEVSISKRTATPLLPGTLDLAENPAAMFSNP</sequence>
<name>A0A6B0RER4_9CETA</name>
<dbReference type="GO" id="GO:0014808">
    <property type="term" value="P:release of sequestered calcium ion into cytosol by sarcoplasmic reticulum"/>
    <property type="evidence" value="ECO:0007669"/>
    <property type="project" value="TreeGrafter"/>
</dbReference>
<dbReference type="InterPro" id="IPR043136">
    <property type="entry name" value="B30.2/SPRY_sf"/>
</dbReference>
<evidence type="ECO:0000256" key="1">
    <source>
        <dbReference type="ARBA" id="ARBA00022568"/>
    </source>
</evidence>
<dbReference type="EMBL" id="VBQZ03000047">
    <property type="protein sequence ID" value="MXQ88658.1"/>
    <property type="molecule type" value="Genomic_DNA"/>
</dbReference>
<accession>A0A6B0RER4</accession>
<evidence type="ECO:0000313" key="4">
    <source>
        <dbReference type="EMBL" id="MXQ88658.1"/>
    </source>
</evidence>
<keyword evidence="1" id="KW-0406">Ion transport</keyword>
<dbReference type="Pfam" id="PF00622">
    <property type="entry name" value="SPRY"/>
    <property type="match status" value="2"/>
</dbReference>
<dbReference type="GO" id="GO:0033017">
    <property type="term" value="C:sarcoplasmic reticulum membrane"/>
    <property type="evidence" value="ECO:0007669"/>
    <property type="project" value="TreeGrafter"/>
</dbReference>
<dbReference type="InterPro" id="IPR035761">
    <property type="entry name" value="SPRY1_RyR"/>
</dbReference>
<dbReference type="GO" id="GO:0034704">
    <property type="term" value="C:calcium channel complex"/>
    <property type="evidence" value="ECO:0007669"/>
    <property type="project" value="TreeGrafter"/>
</dbReference>
<keyword evidence="1" id="KW-0106">Calcium</keyword>
<dbReference type="Gene3D" id="1.10.490.160">
    <property type="match status" value="1"/>
</dbReference>
<dbReference type="GO" id="GO:0030018">
    <property type="term" value="C:Z disc"/>
    <property type="evidence" value="ECO:0007669"/>
    <property type="project" value="TreeGrafter"/>
</dbReference>
<dbReference type="Gene3D" id="2.60.120.920">
    <property type="match status" value="2"/>
</dbReference>
<dbReference type="GO" id="GO:0042383">
    <property type="term" value="C:sarcolemma"/>
    <property type="evidence" value="ECO:0007669"/>
    <property type="project" value="TreeGrafter"/>
</dbReference>
<dbReference type="InterPro" id="IPR013333">
    <property type="entry name" value="Ryan_recept"/>
</dbReference>
<dbReference type="InterPro" id="IPR003032">
    <property type="entry name" value="Ryanodine_rcpt"/>
</dbReference>
<dbReference type="SMART" id="SM00449">
    <property type="entry name" value="SPRY"/>
    <property type="match status" value="2"/>
</dbReference>
<feature type="domain" description="B30.2/SPRY" evidence="3">
    <location>
        <begin position="1"/>
        <end position="160"/>
    </location>
</feature>
<keyword evidence="1" id="KW-0813">Transport</keyword>
<evidence type="ECO:0000256" key="2">
    <source>
        <dbReference type="ARBA" id="ARBA00022673"/>
    </source>
</evidence>
<dbReference type="FunFam" id="1.10.490.160:FF:000001">
    <property type="entry name" value="Ryanodine receptor 2 (Cardiac)"/>
    <property type="match status" value="1"/>
</dbReference>
<dbReference type="InterPro" id="IPR001870">
    <property type="entry name" value="B30.2/SPRY"/>
</dbReference>
<dbReference type="PANTHER" id="PTHR46399:SF9">
    <property type="entry name" value="RYANODINE RECEPTOR 3"/>
    <property type="match status" value="1"/>
</dbReference>
<keyword evidence="2" id="KW-0407">Ion channel</keyword>
<comment type="caution">
    <text evidence="4">The sequence shown here is derived from an EMBL/GenBank/DDBJ whole genome shotgun (WGS) entry which is preliminary data.</text>
</comment>
<keyword evidence="1" id="KW-0109">Calcium transport</keyword>
<dbReference type="GO" id="GO:0005219">
    <property type="term" value="F:ryanodine-sensitive calcium-release channel activity"/>
    <property type="evidence" value="ECO:0007669"/>
    <property type="project" value="InterPro"/>
</dbReference>
<protein>
    <recommendedName>
        <fullName evidence="3">B30.2/SPRY domain-containing protein</fullName>
    </recommendedName>
</protein>
<dbReference type="AlphaFoldDB" id="A0A6B0RER4"/>
<dbReference type="CDD" id="cd12878">
    <property type="entry name" value="SPRY2_RyR"/>
    <property type="match status" value="1"/>
</dbReference>
<gene>
    <name evidence="4" type="ORF">E5288_WYG003740</name>
</gene>
<feature type="domain" description="B30.2/SPRY" evidence="3">
    <location>
        <begin position="376"/>
        <end position="569"/>
    </location>
</feature>
<organism evidence="4 5">
    <name type="scientific">Bos mutus</name>
    <name type="common">wild yak</name>
    <dbReference type="NCBI Taxonomy" id="72004"/>
    <lineage>
        <taxon>Eukaryota</taxon>
        <taxon>Metazoa</taxon>
        <taxon>Chordata</taxon>
        <taxon>Craniata</taxon>
        <taxon>Vertebrata</taxon>
        <taxon>Euteleostomi</taxon>
        <taxon>Mammalia</taxon>
        <taxon>Eutheria</taxon>
        <taxon>Laurasiatheria</taxon>
        <taxon>Artiodactyla</taxon>
        <taxon>Ruminantia</taxon>
        <taxon>Pecora</taxon>
        <taxon>Bovidae</taxon>
        <taxon>Bovinae</taxon>
        <taxon>Bos</taxon>
    </lineage>
</organism>
<dbReference type="PRINTS" id="PR00795">
    <property type="entry name" value="RYANODINER"/>
</dbReference>
<dbReference type="InterPro" id="IPR003877">
    <property type="entry name" value="SPRY_dom"/>
</dbReference>
<dbReference type="Proteomes" id="UP000322234">
    <property type="component" value="Unassembled WGS sequence"/>
</dbReference>
<dbReference type="Gene3D" id="6.20.350.10">
    <property type="match status" value="1"/>
</dbReference>
<dbReference type="InterPro" id="IPR035764">
    <property type="entry name" value="SPRY2_RyR"/>
</dbReference>
<dbReference type="SUPFAM" id="SSF49899">
    <property type="entry name" value="Concanavalin A-like lectins/glucanases"/>
    <property type="match status" value="2"/>
</dbReference>
<dbReference type="GO" id="GO:0005790">
    <property type="term" value="C:smooth endoplasmic reticulum"/>
    <property type="evidence" value="ECO:0007669"/>
    <property type="project" value="TreeGrafter"/>
</dbReference>
<dbReference type="PANTHER" id="PTHR46399">
    <property type="entry name" value="B30.2/SPRY DOMAIN-CONTAINING PROTEIN"/>
    <property type="match status" value="1"/>
</dbReference>
<keyword evidence="2" id="KW-0107">Calcium channel</keyword>
<dbReference type="FunFam" id="2.60.120.920:FF:000002">
    <property type="entry name" value="ryanodine receptor isoform X2"/>
    <property type="match status" value="1"/>
</dbReference>
<keyword evidence="5" id="KW-1185">Reference proteome</keyword>
<dbReference type="InterPro" id="IPR013320">
    <property type="entry name" value="ConA-like_dom_sf"/>
</dbReference>
<proteinExistence type="predicted"/>
<reference evidence="4" key="1">
    <citation type="submission" date="2019-10" db="EMBL/GenBank/DDBJ databases">
        <title>The sequence and de novo assembly of the wild yak genome.</title>
        <authorList>
            <person name="Liu Y."/>
        </authorList>
    </citation>
    <scope>NUCLEOTIDE SEQUENCE [LARGE SCALE GENOMIC DNA]</scope>
    <source>
        <strain evidence="4">WY2019</strain>
    </source>
</reference>
<dbReference type="Pfam" id="PF02026">
    <property type="entry name" value="RyR"/>
    <property type="match status" value="2"/>
</dbReference>